<evidence type="ECO:0000313" key="2">
    <source>
        <dbReference type="Proteomes" id="UP000708208"/>
    </source>
</evidence>
<accession>A0A8J2K6K9</accession>
<reference evidence="1" key="1">
    <citation type="submission" date="2021-06" db="EMBL/GenBank/DDBJ databases">
        <authorList>
            <person name="Hodson N. C."/>
            <person name="Mongue J. A."/>
            <person name="Jaron S. K."/>
        </authorList>
    </citation>
    <scope>NUCLEOTIDE SEQUENCE</scope>
</reference>
<protein>
    <submittedName>
        <fullName evidence="1">Uncharacterized protein</fullName>
    </submittedName>
</protein>
<gene>
    <name evidence="1" type="ORF">AFUS01_LOCUS19245</name>
</gene>
<name>A0A8J2K6K9_9HEXA</name>
<dbReference type="EMBL" id="CAJVCH010197169">
    <property type="protein sequence ID" value="CAG7730618.1"/>
    <property type="molecule type" value="Genomic_DNA"/>
</dbReference>
<proteinExistence type="predicted"/>
<evidence type="ECO:0000313" key="1">
    <source>
        <dbReference type="EMBL" id="CAG7730618.1"/>
    </source>
</evidence>
<comment type="caution">
    <text evidence="1">The sequence shown here is derived from an EMBL/GenBank/DDBJ whole genome shotgun (WGS) entry which is preliminary data.</text>
</comment>
<dbReference type="Proteomes" id="UP000708208">
    <property type="component" value="Unassembled WGS sequence"/>
</dbReference>
<feature type="non-terminal residue" evidence="1">
    <location>
        <position position="62"/>
    </location>
</feature>
<dbReference type="AlphaFoldDB" id="A0A8J2K6K9"/>
<sequence length="62" mass="7175">WISKVIFFCGWSSDFWTWRVDRQNPSLQSNDRSKVRVIQSNSESLSSTASYLQPAQSRCLSC</sequence>
<organism evidence="1 2">
    <name type="scientific">Allacma fusca</name>
    <dbReference type="NCBI Taxonomy" id="39272"/>
    <lineage>
        <taxon>Eukaryota</taxon>
        <taxon>Metazoa</taxon>
        <taxon>Ecdysozoa</taxon>
        <taxon>Arthropoda</taxon>
        <taxon>Hexapoda</taxon>
        <taxon>Collembola</taxon>
        <taxon>Symphypleona</taxon>
        <taxon>Sminthuridae</taxon>
        <taxon>Allacma</taxon>
    </lineage>
</organism>
<keyword evidence="2" id="KW-1185">Reference proteome</keyword>